<dbReference type="Proteomes" id="UP000192599">
    <property type="component" value="Unassembled WGS sequence"/>
</dbReference>
<dbReference type="AlphaFoldDB" id="A0A1V9VE10"/>
<gene>
    <name evidence="1" type="ORF">AS859_00645</name>
</gene>
<sequence>MRLKSSLFFIFVVFFISGCSQKVLINSTKPAIIDRASNTKKIAVLKFENDNVGLSTKIESAIYSVKVDDKSYFTVISKNNRENILNEQKFQYSGLANKTNSVEIGELLGAQALISGKIDSANVQRDNYYETRYRCVDRKCQYTQEYRVACTNAKYSLIANISMIDVQKGDVIYTNNYTRNRSYKKCSDESGGLPQANVVYDLFANSIVDEFLPYIAPTKQSYYLELFDEPDISYTKEQDLLLENGLEYLKLGELDRSMEIFSKLLDSTNDKCYVASYNLGVIKESLGEYENAKELYDLSDKLTLKPNKTVIEAITRIKQRIEERNRLNNQIEAEK</sequence>
<evidence type="ECO:0000313" key="1">
    <source>
        <dbReference type="EMBL" id="OQR42295.1"/>
    </source>
</evidence>
<dbReference type="Pfam" id="PF13181">
    <property type="entry name" value="TPR_8"/>
    <property type="match status" value="1"/>
</dbReference>
<proteinExistence type="predicted"/>
<dbReference type="EMBL" id="LNTC01000003">
    <property type="protein sequence ID" value="OQR42295.1"/>
    <property type="molecule type" value="Genomic_DNA"/>
</dbReference>
<dbReference type="Pfam" id="PF03783">
    <property type="entry name" value="CsgG"/>
    <property type="match status" value="1"/>
</dbReference>
<dbReference type="GO" id="GO:0030288">
    <property type="term" value="C:outer membrane-bounded periplasmic space"/>
    <property type="evidence" value="ECO:0007669"/>
    <property type="project" value="InterPro"/>
</dbReference>
<dbReference type="SUPFAM" id="SSF48452">
    <property type="entry name" value="TPR-like"/>
    <property type="match status" value="1"/>
</dbReference>
<organism evidence="1 2">
    <name type="scientific">Aliarcobacter cryaerophilus</name>
    <dbReference type="NCBI Taxonomy" id="28198"/>
    <lineage>
        <taxon>Bacteria</taxon>
        <taxon>Pseudomonadati</taxon>
        <taxon>Campylobacterota</taxon>
        <taxon>Epsilonproteobacteria</taxon>
        <taxon>Campylobacterales</taxon>
        <taxon>Arcobacteraceae</taxon>
        <taxon>Aliarcobacter</taxon>
    </lineage>
</organism>
<reference evidence="1 2" key="1">
    <citation type="submission" date="2017-04" db="EMBL/GenBank/DDBJ databases">
        <title>Accumulation and expression of multiple antibiotic resistance genes in Arcobacter cryaerophilus that thrives in sewage.</title>
        <authorList>
            <person name="Millar J.A."/>
            <person name="Raghavan R."/>
        </authorList>
    </citation>
    <scope>NUCLEOTIDE SEQUENCE [LARGE SCALE GENOMIC DNA]</scope>
    <source>
        <strain evidence="1 2">AZT-1</strain>
    </source>
</reference>
<dbReference type="PROSITE" id="PS51257">
    <property type="entry name" value="PROKAR_LIPOPROTEIN"/>
    <property type="match status" value="1"/>
</dbReference>
<name>A0A1V9VE10_9BACT</name>
<dbReference type="InterPro" id="IPR011990">
    <property type="entry name" value="TPR-like_helical_dom_sf"/>
</dbReference>
<evidence type="ECO:0000313" key="2">
    <source>
        <dbReference type="Proteomes" id="UP000192599"/>
    </source>
</evidence>
<dbReference type="Gene3D" id="3.40.50.10610">
    <property type="entry name" value="ABC-type transport auxiliary lipoprotein component"/>
    <property type="match status" value="1"/>
</dbReference>
<dbReference type="Gene3D" id="1.25.40.10">
    <property type="entry name" value="Tetratricopeptide repeat domain"/>
    <property type="match status" value="1"/>
</dbReference>
<comment type="caution">
    <text evidence="1">The sequence shown here is derived from an EMBL/GenBank/DDBJ whole genome shotgun (WGS) entry which is preliminary data.</text>
</comment>
<accession>A0A1V9VE10</accession>
<dbReference type="InterPro" id="IPR019734">
    <property type="entry name" value="TPR_rpt"/>
</dbReference>
<protein>
    <submittedName>
        <fullName evidence="1">Uncharacterized protein</fullName>
    </submittedName>
</protein>
<dbReference type="RefSeq" id="WP_081560240.1">
    <property type="nucleotide sequence ID" value="NZ_JAMXDP010000001.1"/>
</dbReference>
<dbReference type="InterPro" id="IPR005534">
    <property type="entry name" value="Curli_assmbl/transp-comp_CsgG"/>
</dbReference>